<dbReference type="SUPFAM" id="SSF50331">
    <property type="entry name" value="MOP-like"/>
    <property type="match status" value="1"/>
</dbReference>
<accession>A0A5J4KQJ1</accession>
<protein>
    <submittedName>
        <fullName evidence="4">Transporter</fullName>
    </submittedName>
</protein>
<keyword evidence="1 2" id="KW-0500">Molybdenum</keyword>
<dbReference type="InterPro" id="IPR005116">
    <property type="entry name" value="Transp-assoc_OB_typ1"/>
</dbReference>
<dbReference type="GO" id="GO:0015689">
    <property type="term" value="P:molybdate ion transport"/>
    <property type="evidence" value="ECO:0007669"/>
    <property type="project" value="InterPro"/>
</dbReference>
<dbReference type="InterPro" id="IPR004606">
    <property type="entry name" value="Mop_domain"/>
</dbReference>
<keyword evidence="5" id="KW-1185">Reference proteome</keyword>
<dbReference type="EMBL" id="BKZW01000001">
    <property type="protein sequence ID" value="GER88661.1"/>
    <property type="molecule type" value="Genomic_DNA"/>
</dbReference>
<dbReference type="PROSITE" id="PS51866">
    <property type="entry name" value="MOP"/>
    <property type="match status" value="1"/>
</dbReference>
<evidence type="ECO:0000313" key="4">
    <source>
        <dbReference type="EMBL" id="GER88661.1"/>
    </source>
</evidence>
<feature type="domain" description="Mop" evidence="3">
    <location>
        <begin position="2"/>
        <end position="68"/>
    </location>
</feature>
<dbReference type="Gene3D" id="2.40.50.100">
    <property type="match status" value="1"/>
</dbReference>
<reference evidence="4 5" key="1">
    <citation type="submission" date="2019-10" db="EMBL/GenBank/DDBJ databases">
        <title>Dictyobacter vulcani sp. nov., within the class Ktedonobacteria, isolated from soil of volcanic Mt. Zao.</title>
        <authorList>
            <person name="Zheng Y."/>
            <person name="Wang C.M."/>
            <person name="Sakai Y."/>
            <person name="Abe K."/>
            <person name="Yokota A."/>
            <person name="Yabe S."/>
        </authorList>
    </citation>
    <scope>NUCLEOTIDE SEQUENCE [LARGE SCALE GENOMIC DNA]</scope>
    <source>
        <strain evidence="4 5">W12</strain>
    </source>
</reference>
<gene>
    <name evidence="4" type="ORF">KDW_28230</name>
</gene>
<sequence>MQISARNQLKGTVQSVKLGSVMAEVVVALADGQEIVSAITRTSAESLQLKSGDPIVAIIKSTEVMLGKG</sequence>
<dbReference type="AlphaFoldDB" id="A0A5J4KQJ1"/>
<dbReference type="InterPro" id="IPR008995">
    <property type="entry name" value="Mo/tungstate-bd_C_term_dom"/>
</dbReference>
<evidence type="ECO:0000256" key="2">
    <source>
        <dbReference type="PROSITE-ProRule" id="PRU01213"/>
    </source>
</evidence>
<dbReference type="Pfam" id="PF03459">
    <property type="entry name" value="TOBE"/>
    <property type="match status" value="1"/>
</dbReference>
<name>A0A5J4KQJ1_9CHLR</name>
<proteinExistence type="predicted"/>
<evidence type="ECO:0000256" key="1">
    <source>
        <dbReference type="ARBA" id="ARBA00022505"/>
    </source>
</evidence>
<dbReference type="NCBIfam" id="TIGR00638">
    <property type="entry name" value="Mop"/>
    <property type="match status" value="1"/>
</dbReference>
<dbReference type="RefSeq" id="WP_151756537.1">
    <property type="nucleotide sequence ID" value="NZ_BKZW01000001.1"/>
</dbReference>
<comment type="caution">
    <text evidence="4">The sequence shown here is derived from an EMBL/GenBank/DDBJ whole genome shotgun (WGS) entry which is preliminary data.</text>
</comment>
<organism evidence="4 5">
    <name type="scientific">Dictyobacter vulcani</name>
    <dbReference type="NCBI Taxonomy" id="2607529"/>
    <lineage>
        <taxon>Bacteria</taxon>
        <taxon>Bacillati</taxon>
        <taxon>Chloroflexota</taxon>
        <taxon>Ktedonobacteria</taxon>
        <taxon>Ktedonobacterales</taxon>
        <taxon>Dictyobacteraceae</taxon>
        <taxon>Dictyobacter</taxon>
    </lineage>
</organism>
<evidence type="ECO:0000313" key="5">
    <source>
        <dbReference type="Proteomes" id="UP000326912"/>
    </source>
</evidence>
<evidence type="ECO:0000259" key="3">
    <source>
        <dbReference type="PROSITE" id="PS51866"/>
    </source>
</evidence>
<dbReference type="Proteomes" id="UP000326912">
    <property type="component" value="Unassembled WGS sequence"/>
</dbReference>